<feature type="chain" id="PRO_5036987849" description="Secreted protein" evidence="2">
    <location>
        <begin position="23"/>
        <end position="74"/>
    </location>
</feature>
<organism evidence="3 4">
    <name type="scientific">Sorghum bicolor</name>
    <name type="common">Sorghum</name>
    <name type="synonym">Sorghum vulgare</name>
    <dbReference type="NCBI Taxonomy" id="4558"/>
    <lineage>
        <taxon>Eukaryota</taxon>
        <taxon>Viridiplantae</taxon>
        <taxon>Streptophyta</taxon>
        <taxon>Embryophyta</taxon>
        <taxon>Tracheophyta</taxon>
        <taxon>Spermatophyta</taxon>
        <taxon>Magnoliopsida</taxon>
        <taxon>Liliopsida</taxon>
        <taxon>Poales</taxon>
        <taxon>Poaceae</taxon>
        <taxon>PACMAD clade</taxon>
        <taxon>Panicoideae</taxon>
        <taxon>Andropogonodae</taxon>
        <taxon>Andropogoneae</taxon>
        <taxon>Sorghinae</taxon>
        <taxon>Sorghum</taxon>
    </lineage>
</organism>
<sequence length="74" mass="8371">MSASVSLFSLSSCLFFFTPSTARPHRSMTSQAHSSSIPEQLGNIPMREDQQNVERIILHRIDKDVDLSLVLPWL</sequence>
<evidence type="ECO:0008006" key="5">
    <source>
        <dbReference type="Google" id="ProtNLM"/>
    </source>
</evidence>
<name>A0A921QX06_SORBI</name>
<keyword evidence="2" id="KW-0732">Signal</keyword>
<feature type="signal peptide" evidence="2">
    <location>
        <begin position="1"/>
        <end position="22"/>
    </location>
</feature>
<proteinExistence type="predicted"/>
<evidence type="ECO:0000256" key="2">
    <source>
        <dbReference type="SAM" id="SignalP"/>
    </source>
</evidence>
<protein>
    <recommendedName>
        <fullName evidence="5">Secreted protein</fullName>
    </recommendedName>
</protein>
<reference evidence="3" key="2">
    <citation type="submission" date="2020-10" db="EMBL/GenBank/DDBJ databases">
        <authorList>
            <person name="Cooper E.A."/>
            <person name="Brenton Z.W."/>
            <person name="Flinn B.S."/>
            <person name="Jenkins J."/>
            <person name="Shu S."/>
            <person name="Flowers D."/>
            <person name="Luo F."/>
            <person name="Wang Y."/>
            <person name="Xia P."/>
            <person name="Barry K."/>
            <person name="Daum C."/>
            <person name="Lipzen A."/>
            <person name="Yoshinaga Y."/>
            <person name="Schmutz J."/>
            <person name="Saski C."/>
            <person name="Vermerris W."/>
            <person name="Kresovich S."/>
        </authorList>
    </citation>
    <scope>NUCLEOTIDE SEQUENCE</scope>
</reference>
<evidence type="ECO:0000313" key="4">
    <source>
        <dbReference type="Proteomes" id="UP000807115"/>
    </source>
</evidence>
<dbReference type="EMBL" id="CM027684">
    <property type="protein sequence ID" value="KAG0529784.1"/>
    <property type="molecule type" value="Genomic_DNA"/>
</dbReference>
<dbReference type="Proteomes" id="UP000807115">
    <property type="component" value="Chromosome 5"/>
</dbReference>
<accession>A0A921QX06</accession>
<evidence type="ECO:0000256" key="1">
    <source>
        <dbReference type="SAM" id="MobiDB-lite"/>
    </source>
</evidence>
<reference evidence="3" key="1">
    <citation type="journal article" date="2019" name="BMC Genomics">
        <title>A new reference genome for Sorghum bicolor reveals high levels of sequence similarity between sweet and grain genotypes: implications for the genetics of sugar metabolism.</title>
        <authorList>
            <person name="Cooper E.A."/>
            <person name="Brenton Z.W."/>
            <person name="Flinn B.S."/>
            <person name="Jenkins J."/>
            <person name="Shu S."/>
            <person name="Flowers D."/>
            <person name="Luo F."/>
            <person name="Wang Y."/>
            <person name="Xia P."/>
            <person name="Barry K."/>
            <person name="Daum C."/>
            <person name="Lipzen A."/>
            <person name="Yoshinaga Y."/>
            <person name="Schmutz J."/>
            <person name="Saski C."/>
            <person name="Vermerris W."/>
            <person name="Kresovich S."/>
        </authorList>
    </citation>
    <scope>NUCLEOTIDE SEQUENCE</scope>
</reference>
<feature type="region of interest" description="Disordered" evidence="1">
    <location>
        <begin position="23"/>
        <end position="45"/>
    </location>
</feature>
<feature type="compositionally biased region" description="Polar residues" evidence="1">
    <location>
        <begin position="27"/>
        <end position="38"/>
    </location>
</feature>
<dbReference type="AlphaFoldDB" id="A0A921QX06"/>
<comment type="caution">
    <text evidence="3">The sequence shown here is derived from an EMBL/GenBank/DDBJ whole genome shotgun (WGS) entry which is preliminary data.</text>
</comment>
<gene>
    <name evidence="3" type="ORF">BDA96_05G126800</name>
</gene>
<evidence type="ECO:0000313" key="3">
    <source>
        <dbReference type="EMBL" id="KAG0529784.1"/>
    </source>
</evidence>